<dbReference type="EC" id="2.7.1.33" evidence="6 16"/>
<accession>Q6SFJ7</accession>
<reference evidence="17" key="2">
    <citation type="submission" date="2003-12" db="EMBL/GenBank/DDBJ databases">
        <title>Monterey Bay Coastal Ocean Microbial Observatory environmental clone sequencing.</title>
        <authorList>
            <person name="DeLong E.F."/>
        </authorList>
    </citation>
    <scope>NUCLEOTIDE SEQUENCE</scope>
</reference>
<comment type="pathway">
    <text evidence="4 16">Cofactor biosynthesis; coenzyme A biosynthesis; CoA from (R)-pantothenate: step 1/5.</text>
</comment>
<dbReference type="SUPFAM" id="SSF53067">
    <property type="entry name" value="Actin-like ATPase domain"/>
    <property type="match status" value="2"/>
</dbReference>
<comment type="function">
    <text evidence="16">Catalyzes the phosphorylation of pantothenate (Pan), the first step in CoA biosynthesis.</text>
</comment>
<evidence type="ECO:0000256" key="7">
    <source>
        <dbReference type="ARBA" id="ARBA00022490"/>
    </source>
</evidence>
<reference evidence="17" key="1">
    <citation type="submission" date="2003-11" db="EMBL/GenBank/DDBJ databases">
        <authorList>
            <person name="Heidelberg J.F."/>
            <person name="Eisen J.A."/>
            <person name="Nelson W.C."/>
            <person name="DeLong E.F."/>
        </authorList>
    </citation>
    <scope>NUCLEOTIDE SEQUENCE</scope>
</reference>
<evidence type="ECO:0000256" key="16">
    <source>
        <dbReference type="HAMAP-Rule" id="MF_01274"/>
    </source>
</evidence>
<dbReference type="AlphaFoldDB" id="Q6SFJ7"/>
<feature type="binding site" evidence="16">
    <location>
        <position position="87"/>
    </location>
    <ligand>
        <name>substrate</name>
    </ligand>
</feature>
<evidence type="ECO:0000256" key="13">
    <source>
        <dbReference type="ARBA" id="ARBA00022993"/>
    </source>
</evidence>
<evidence type="ECO:0000256" key="11">
    <source>
        <dbReference type="ARBA" id="ARBA00022840"/>
    </source>
</evidence>
<feature type="active site" description="Proton acceptor" evidence="16">
    <location>
        <position position="96"/>
    </location>
</feature>
<organism evidence="17">
    <name type="scientific">uncultured marine bacterium 580</name>
    <dbReference type="NCBI Taxonomy" id="257400"/>
    <lineage>
        <taxon>Bacteria</taxon>
        <taxon>environmental samples</taxon>
    </lineage>
</organism>
<feature type="binding site" evidence="16">
    <location>
        <position position="119"/>
    </location>
    <ligand>
        <name>ATP</name>
        <dbReference type="ChEBI" id="CHEBI:30616"/>
    </ligand>
</feature>
<evidence type="ECO:0000256" key="6">
    <source>
        <dbReference type="ARBA" id="ARBA00012102"/>
    </source>
</evidence>
<dbReference type="HAMAP" id="MF_01274">
    <property type="entry name" value="Pantothen_kinase_3"/>
    <property type="match status" value="1"/>
</dbReference>
<keyword evidence="9 16" id="KW-0547">Nucleotide-binding</keyword>
<dbReference type="EMBL" id="AY458647">
    <property type="protein sequence ID" value="AAR38215.1"/>
    <property type="molecule type" value="Genomic_DNA"/>
</dbReference>
<evidence type="ECO:0000256" key="12">
    <source>
        <dbReference type="ARBA" id="ARBA00022958"/>
    </source>
</evidence>
<dbReference type="InterPro" id="IPR004619">
    <property type="entry name" value="Type_III_PanK"/>
</dbReference>
<comment type="caution">
    <text evidence="16">Lacks conserved residue(s) required for the propagation of feature annotation.</text>
</comment>
<evidence type="ECO:0000256" key="10">
    <source>
        <dbReference type="ARBA" id="ARBA00022777"/>
    </source>
</evidence>
<evidence type="ECO:0000256" key="2">
    <source>
        <dbReference type="ARBA" id="ARBA00001958"/>
    </source>
</evidence>
<evidence type="ECO:0000256" key="8">
    <source>
        <dbReference type="ARBA" id="ARBA00022679"/>
    </source>
</evidence>
<name>Q6SFJ7_9BACT</name>
<comment type="cofactor">
    <cofactor evidence="16">
        <name>NH4(+)</name>
        <dbReference type="ChEBI" id="CHEBI:28938"/>
    </cofactor>
    <cofactor evidence="16">
        <name>K(+)</name>
        <dbReference type="ChEBI" id="CHEBI:29103"/>
    </cofactor>
    <text evidence="16">A monovalent cation. Ammonium or potassium.</text>
</comment>
<dbReference type="GO" id="GO:0015937">
    <property type="term" value="P:coenzyme A biosynthetic process"/>
    <property type="evidence" value="ECO:0007669"/>
    <property type="project" value="UniProtKB-UniRule"/>
</dbReference>
<evidence type="ECO:0000256" key="9">
    <source>
        <dbReference type="ARBA" id="ARBA00022741"/>
    </source>
</evidence>
<keyword evidence="7 16" id="KW-0963">Cytoplasm</keyword>
<keyword evidence="12 16" id="KW-0630">Potassium</keyword>
<evidence type="ECO:0000256" key="5">
    <source>
        <dbReference type="ARBA" id="ARBA00011738"/>
    </source>
</evidence>
<protein>
    <recommendedName>
        <fullName evidence="15 16">Type III pantothenate kinase</fullName>
        <ecNumber evidence="6 16">2.7.1.33</ecNumber>
    </recommendedName>
    <alternativeName>
        <fullName evidence="16">PanK-III</fullName>
    </alternativeName>
    <alternativeName>
        <fullName evidence="16">Pantothenic acid kinase</fullName>
    </alternativeName>
</protein>
<keyword evidence="8 16" id="KW-0808">Transferase</keyword>
<dbReference type="NCBIfam" id="TIGR00671">
    <property type="entry name" value="baf"/>
    <property type="match status" value="1"/>
</dbReference>
<dbReference type="PANTHER" id="PTHR34265">
    <property type="entry name" value="TYPE III PANTOTHENATE KINASE"/>
    <property type="match status" value="1"/>
</dbReference>
<feature type="binding site" evidence="16">
    <location>
        <position position="173"/>
    </location>
    <ligand>
        <name>substrate</name>
    </ligand>
</feature>
<dbReference type="GO" id="GO:0005737">
    <property type="term" value="C:cytoplasm"/>
    <property type="evidence" value="ECO:0007669"/>
    <property type="project" value="UniProtKB-SubCell"/>
</dbReference>
<comment type="catalytic activity">
    <reaction evidence="1 16">
        <text>(R)-pantothenate + ATP = (R)-4'-phosphopantothenate + ADP + H(+)</text>
        <dbReference type="Rhea" id="RHEA:16373"/>
        <dbReference type="ChEBI" id="CHEBI:10986"/>
        <dbReference type="ChEBI" id="CHEBI:15378"/>
        <dbReference type="ChEBI" id="CHEBI:29032"/>
        <dbReference type="ChEBI" id="CHEBI:30616"/>
        <dbReference type="ChEBI" id="CHEBI:456216"/>
        <dbReference type="EC" id="2.7.1.33"/>
    </reaction>
</comment>
<dbReference type="Gene3D" id="3.30.420.40">
    <property type="match status" value="2"/>
</dbReference>
<dbReference type="GO" id="GO:0005524">
    <property type="term" value="F:ATP binding"/>
    <property type="evidence" value="ECO:0007669"/>
    <property type="project" value="UniProtKB-UniRule"/>
</dbReference>
<dbReference type="InterPro" id="IPR043129">
    <property type="entry name" value="ATPase_NBD"/>
</dbReference>
<keyword evidence="13 16" id="KW-0173">Coenzyme A biosynthesis</keyword>
<evidence type="ECO:0000256" key="15">
    <source>
        <dbReference type="ARBA" id="ARBA00040883"/>
    </source>
</evidence>
<comment type="subcellular location">
    <subcellularLocation>
        <location evidence="3 16">Cytoplasm</location>
    </subcellularLocation>
</comment>
<dbReference type="UniPathway" id="UPA00241">
    <property type="reaction ID" value="UER00352"/>
</dbReference>
<evidence type="ECO:0000256" key="1">
    <source>
        <dbReference type="ARBA" id="ARBA00001206"/>
    </source>
</evidence>
<keyword evidence="10 16" id="KW-0418">Kinase</keyword>
<evidence type="ECO:0000256" key="4">
    <source>
        <dbReference type="ARBA" id="ARBA00005225"/>
    </source>
</evidence>
<comment type="subunit">
    <text evidence="5 16">Homodimer.</text>
</comment>
<sequence>MFLLIDIGNTRIKWQYRDEKNVISSNSVLVENFMDIDLTEIKSLKKVIVSNVNHSVVLDKVKENLSHFDSLIIEVTSESNEYLINDYTDQSTLGVDRWLTAMGAWKIYGKDLIVINAGTAITIDLIQIDQKRKAHFSGGMILPGIAISLGILNNSTNLIDTEIGQSQYPSLNTKDAVTTGILTSIQGAVNLVCKKLPSDLPILLTGGDADLIYKQSEEDWKSRIKLEDNLIFEGLMFYGATQIS</sequence>
<evidence type="ECO:0000256" key="14">
    <source>
        <dbReference type="ARBA" id="ARBA00038036"/>
    </source>
</evidence>
<comment type="similarity">
    <text evidence="14 16">Belongs to the type III pantothenate kinase family.</text>
</comment>
<feature type="binding site" evidence="16">
    <location>
        <begin position="6"/>
        <end position="13"/>
    </location>
    <ligand>
        <name>ATP</name>
        <dbReference type="ChEBI" id="CHEBI:30616"/>
    </ligand>
</feature>
<dbReference type="Pfam" id="PF03309">
    <property type="entry name" value="Pan_kinase"/>
    <property type="match status" value="1"/>
</dbReference>
<proteinExistence type="inferred from homology"/>
<feature type="binding site" evidence="16">
    <location>
        <begin position="94"/>
        <end position="97"/>
    </location>
    <ligand>
        <name>substrate</name>
    </ligand>
</feature>
<evidence type="ECO:0000313" key="17">
    <source>
        <dbReference type="EMBL" id="AAR38215.1"/>
    </source>
</evidence>
<gene>
    <name evidence="16" type="primary">coaX</name>
    <name evidence="17" type="ORF">MBMO_EBAC000-36A07.60</name>
</gene>
<evidence type="ECO:0000256" key="3">
    <source>
        <dbReference type="ARBA" id="ARBA00004496"/>
    </source>
</evidence>
<keyword evidence="11 16" id="KW-0067">ATP-binding</keyword>
<comment type="cofactor">
    <cofactor evidence="2">
        <name>K(+)</name>
        <dbReference type="ChEBI" id="CHEBI:29103"/>
    </cofactor>
</comment>
<dbReference type="GO" id="GO:0004594">
    <property type="term" value="F:pantothenate kinase activity"/>
    <property type="evidence" value="ECO:0007669"/>
    <property type="project" value="UniProtKB-UniRule"/>
</dbReference>
<dbReference type="PANTHER" id="PTHR34265:SF1">
    <property type="entry name" value="TYPE III PANTOTHENATE KINASE"/>
    <property type="match status" value="1"/>
</dbReference>
<dbReference type="CDD" id="cd24015">
    <property type="entry name" value="ASKHA_NBD_PanK-III"/>
    <property type="match status" value="1"/>
</dbReference>